<feature type="compositionally biased region" description="Basic residues" evidence="5">
    <location>
        <begin position="160"/>
        <end position="180"/>
    </location>
</feature>
<feature type="compositionally biased region" description="Pro residues" evidence="5">
    <location>
        <begin position="54"/>
        <end position="68"/>
    </location>
</feature>
<dbReference type="PANTHER" id="PTHR46203">
    <property type="entry name" value="PROBABLE PEPTIDE CHAIN RELEASE FACTOR C12ORF65"/>
    <property type="match status" value="1"/>
</dbReference>
<dbReference type="AlphaFoldDB" id="A0AAD5SMU4"/>
<keyword evidence="3" id="KW-0809">Transit peptide</keyword>
<comment type="subcellular location">
    <subcellularLocation>
        <location evidence="1">Mitochondrion</location>
    </subcellularLocation>
</comment>
<evidence type="ECO:0000256" key="2">
    <source>
        <dbReference type="ARBA" id="ARBA00010835"/>
    </source>
</evidence>
<dbReference type="InterPro" id="IPR000352">
    <property type="entry name" value="Pep_chain_release_fac_I"/>
</dbReference>
<dbReference type="Gene3D" id="3.30.160.20">
    <property type="match status" value="1"/>
</dbReference>
<feature type="compositionally biased region" description="Basic and acidic residues" evidence="5">
    <location>
        <begin position="230"/>
        <end position="251"/>
    </location>
</feature>
<keyword evidence="4" id="KW-0496">Mitochondrion</keyword>
<dbReference type="Proteomes" id="UP001212841">
    <property type="component" value="Unassembled WGS sequence"/>
</dbReference>
<feature type="region of interest" description="Disordered" evidence="5">
    <location>
        <begin position="26"/>
        <end position="78"/>
    </location>
</feature>
<dbReference type="EMBL" id="JADGJD010000154">
    <property type="protein sequence ID" value="KAJ3054169.1"/>
    <property type="molecule type" value="Genomic_DNA"/>
</dbReference>
<evidence type="ECO:0000259" key="6">
    <source>
        <dbReference type="Pfam" id="PF00472"/>
    </source>
</evidence>
<dbReference type="SUPFAM" id="SSF75620">
    <property type="entry name" value="Release factor"/>
    <property type="match status" value="1"/>
</dbReference>
<evidence type="ECO:0000256" key="3">
    <source>
        <dbReference type="ARBA" id="ARBA00022946"/>
    </source>
</evidence>
<evidence type="ECO:0000256" key="4">
    <source>
        <dbReference type="ARBA" id="ARBA00023128"/>
    </source>
</evidence>
<dbReference type="GO" id="GO:0003747">
    <property type="term" value="F:translation release factor activity"/>
    <property type="evidence" value="ECO:0007669"/>
    <property type="project" value="InterPro"/>
</dbReference>
<accession>A0AAD5SMU4</accession>
<dbReference type="GO" id="GO:0005739">
    <property type="term" value="C:mitochondrion"/>
    <property type="evidence" value="ECO:0007669"/>
    <property type="project" value="UniProtKB-SubCell"/>
</dbReference>
<organism evidence="7 8">
    <name type="scientific">Rhizophlyctis rosea</name>
    <dbReference type="NCBI Taxonomy" id="64517"/>
    <lineage>
        <taxon>Eukaryota</taxon>
        <taxon>Fungi</taxon>
        <taxon>Fungi incertae sedis</taxon>
        <taxon>Chytridiomycota</taxon>
        <taxon>Chytridiomycota incertae sedis</taxon>
        <taxon>Chytridiomycetes</taxon>
        <taxon>Rhizophlyctidales</taxon>
        <taxon>Rhizophlyctidaceae</taxon>
        <taxon>Rhizophlyctis</taxon>
    </lineage>
</organism>
<reference evidence="7" key="1">
    <citation type="submission" date="2020-05" db="EMBL/GenBank/DDBJ databases">
        <title>Phylogenomic resolution of chytrid fungi.</title>
        <authorList>
            <person name="Stajich J.E."/>
            <person name="Amses K."/>
            <person name="Simmons R."/>
            <person name="Seto K."/>
            <person name="Myers J."/>
            <person name="Bonds A."/>
            <person name="Quandt C.A."/>
            <person name="Barry K."/>
            <person name="Liu P."/>
            <person name="Grigoriev I."/>
            <person name="Longcore J.E."/>
            <person name="James T.Y."/>
        </authorList>
    </citation>
    <scope>NUCLEOTIDE SEQUENCE</scope>
    <source>
        <strain evidence="7">JEL0318</strain>
    </source>
</reference>
<name>A0AAD5SMU4_9FUNG</name>
<feature type="region of interest" description="Disordered" evidence="5">
    <location>
        <begin position="159"/>
        <end position="251"/>
    </location>
</feature>
<evidence type="ECO:0000313" key="7">
    <source>
        <dbReference type="EMBL" id="KAJ3054169.1"/>
    </source>
</evidence>
<protein>
    <recommendedName>
        <fullName evidence="6">Prokaryotic-type class I peptide chain release factors domain-containing protein</fullName>
    </recommendedName>
</protein>
<dbReference type="InterPro" id="IPR052405">
    <property type="entry name" value="Mito_Transl_Release_Factor"/>
</dbReference>
<dbReference type="PANTHER" id="PTHR46203:SF1">
    <property type="entry name" value="MITOCHONDRIAL TRANSLATION RELEASE FACTOR IN RESCUE"/>
    <property type="match status" value="1"/>
</dbReference>
<feature type="compositionally biased region" description="Acidic residues" evidence="5">
    <location>
        <begin position="192"/>
        <end position="222"/>
    </location>
</feature>
<comment type="caution">
    <text evidence="7">The sequence shown here is derived from an EMBL/GenBank/DDBJ whole genome shotgun (WGS) entry which is preliminary data.</text>
</comment>
<evidence type="ECO:0000256" key="5">
    <source>
        <dbReference type="SAM" id="MobiDB-lite"/>
    </source>
</evidence>
<keyword evidence="8" id="KW-1185">Reference proteome</keyword>
<dbReference type="InterPro" id="IPR045853">
    <property type="entry name" value="Pep_chain_release_fac_I_sf"/>
</dbReference>
<comment type="similarity">
    <text evidence="2">Belongs to the prokaryotic/mitochondrial release factor family.</text>
</comment>
<feature type="domain" description="Prokaryotic-type class I peptide chain release factors" evidence="6">
    <location>
        <begin position="83"/>
        <end position="177"/>
    </location>
</feature>
<evidence type="ECO:0000256" key="1">
    <source>
        <dbReference type="ARBA" id="ARBA00004173"/>
    </source>
</evidence>
<dbReference type="Pfam" id="PF00472">
    <property type="entry name" value="RF-1"/>
    <property type="match status" value="1"/>
</dbReference>
<sequence>MNPLKGLPVLLGRLHTIRLPSICRCHPSPTVTPTRLTSIRPSPPGPTIPIENNTPPPLPSPDIPPKPPAKNEKSPPARRRIIVVLDENDIEEKFIKGSGPGGQKINKRMHNVQLFHKPTGIRIECQRFRELVSNRKEARKILKQRLDVLVNGDLSTPAKRIAKKQKQKAKAKQRAKKKANAKAGEGAKGSECAEDEDAEGDDDREEEEGEEDEEEAQEEEEEEQKKKGRKGEGKDSKLAHHEVHEKESKKP</sequence>
<feature type="compositionally biased region" description="Polar residues" evidence="5">
    <location>
        <begin position="29"/>
        <end position="40"/>
    </location>
</feature>
<dbReference type="GO" id="GO:0032543">
    <property type="term" value="P:mitochondrial translation"/>
    <property type="evidence" value="ECO:0007669"/>
    <property type="project" value="UniProtKB-ARBA"/>
</dbReference>
<evidence type="ECO:0000313" key="8">
    <source>
        <dbReference type="Proteomes" id="UP001212841"/>
    </source>
</evidence>
<proteinExistence type="inferred from homology"/>
<gene>
    <name evidence="7" type="ORF">HK097_002491</name>
</gene>